<name>A0ABV7GZ67_9RHOB</name>
<dbReference type="Proteomes" id="UP001595632">
    <property type="component" value="Unassembled WGS sequence"/>
</dbReference>
<reference evidence="2" key="1">
    <citation type="journal article" date="2019" name="Int. J. Syst. Evol. Microbiol.">
        <title>The Global Catalogue of Microorganisms (GCM) 10K type strain sequencing project: providing services to taxonomists for standard genome sequencing and annotation.</title>
        <authorList>
            <consortium name="The Broad Institute Genomics Platform"/>
            <consortium name="The Broad Institute Genome Sequencing Center for Infectious Disease"/>
            <person name="Wu L."/>
            <person name="Ma J."/>
        </authorList>
    </citation>
    <scope>NUCLEOTIDE SEQUENCE [LARGE SCALE GENOMIC DNA]</scope>
    <source>
        <strain evidence="2">KCTC 52366</strain>
    </source>
</reference>
<comment type="caution">
    <text evidence="1">The sequence shown here is derived from an EMBL/GenBank/DDBJ whole genome shotgun (WGS) entry which is preliminary data.</text>
</comment>
<accession>A0ABV7GZ67</accession>
<evidence type="ECO:0000313" key="2">
    <source>
        <dbReference type="Proteomes" id="UP001595632"/>
    </source>
</evidence>
<gene>
    <name evidence="1" type="ORF">ACFOGP_22835</name>
</gene>
<organism evidence="1 2">
    <name type="scientific">Psychromarinibacter halotolerans</name>
    <dbReference type="NCBI Taxonomy" id="1775175"/>
    <lineage>
        <taxon>Bacteria</taxon>
        <taxon>Pseudomonadati</taxon>
        <taxon>Pseudomonadota</taxon>
        <taxon>Alphaproteobacteria</taxon>
        <taxon>Rhodobacterales</taxon>
        <taxon>Paracoccaceae</taxon>
        <taxon>Psychromarinibacter</taxon>
    </lineage>
</organism>
<sequence length="319" mass="35456">MLFETYVKLVSDFPEGCDQLFGQPLNSDSSLWLSVDGEAYPSLLFTARLDDHRSDIELRSISAHFSRDCTIDAADGASASGIYTIVSLRENDPDIVRMLLLVLEETFNSARAPFSNRDIASSIQELANLFKKIGGADRDIVGLWGELYILSCADNVESAVRCWCSHKMAKYDFVTSGAVLEVKTTTSSRRKHRFSLDQLRPNDDFQVYIASLNLVELNSGSTTAELMEEIYSQIIETELRASFLRQCLMKGGQDIYRNSMRLSAFPDGTSLAVFDATDLPVPEISPKTPIDNVRFDLDLTEFVSISHATLTSILSSNGE</sequence>
<protein>
    <submittedName>
        <fullName evidence="1">PD-(D/E)XK motif protein</fullName>
    </submittedName>
</protein>
<dbReference type="InterPro" id="IPR025534">
    <property type="entry name" value="DUF4420"/>
</dbReference>
<evidence type="ECO:0000313" key="1">
    <source>
        <dbReference type="EMBL" id="MFC3145576.1"/>
    </source>
</evidence>
<dbReference type="RefSeq" id="WP_275632531.1">
    <property type="nucleotide sequence ID" value="NZ_JARGYD010000003.1"/>
</dbReference>
<keyword evidence="2" id="KW-1185">Reference proteome</keyword>
<dbReference type="Pfam" id="PF14390">
    <property type="entry name" value="DUF4420"/>
    <property type="match status" value="1"/>
</dbReference>
<proteinExistence type="predicted"/>
<dbReference type="EMBL" id="JBHRTB010000010">
    <property type="protein sequence ID" value="MFC3145576.1"/>
    <property type="molecule type" value="Genomic_DNA"/>
</dbReference>